<evidence type="ECO:0000256" key="5">
    <source>
        <dbReference type="ARBA" id="ARBA00022692"/>
    </source>
</evidence>
<dbReference type="AlphaFoldDB" id="A0A537J3W5"/>
<feature type="transmembrane region" description="Helical" evidence="8">
    <location>
        <begin position="199"/>
        <end position="217"/>
    </location>
</feature>
<feature type="transmembrane region" description="Helical" evidence="8">
    <location>
        <begin position="99"/>
        <end position="121"/>
    </location>
</feature>
<evidence type="ECO:0000256" key="1">
    <source>
        <dbReference type="ARBA" id="ARBA00004651"/>
    </source>
</evidence>
<gene>
    <name evidence="9" type="ORF">E6H03_12430</name>
</gene>
<comment type="similarity">
    <text evidence="2 8">Belongs to the 4-toluene sulfonate uptake permease (TSUP) (TC 2.A.102) family.</text>
</comment>
<keyword evidence="5 8" id="KW-0812">Transmembrane</keyword>
<organism evidence="9 10">
    <name type="scientific">Candidatus Segetimicrobium genomatis</name>
    <dbReference type="NCBI Taxonomy" id="2569760"/>
    <lineage>
        <taxon>Bacteria</taxon>
        <taxon>Bacillati</taxon>
        <taxon>Candidatus Sysuimicrobiota</taxon>
        <taxon>Candidatus Sysuimicrobiia</taxon>
        <taxon>Candidatus Sysuimicrobiales</taxon>
        <taxon>Candidatus Segetimicrobiaceae</taxon>
        <taxon>Candidatus Segetimicrobium</taxon>
    </lineage>
</organism>
<evidence type="ECO:0000256" key="3">
    <source>
        <dbReference type="ARBA" id="ARBA00022448"/>
    </source>
</evidence>
<feature type="transmembrane region" description="Helical" evidence="8">
    <location>
        <begin position="45"/>
        <end position="62"/>
    </location>
</feature>
<evidence type="ECO:0000256" key="6">
    <source>
        <dbReference type="ARBA" id="ARBA00022989"/>
    </source>
</evidence>
<proteinExistence type="inferred from homology"/>
<reference evidence="9 10" key="1">
    <citation type="journal article" date="2019" name="Nat. Microbiol.">
        <title>Mediterranean grassland soil C-N compound turnover is dependent on rainfall and depth, and is mediated by genomically divergent microorganisms.</title>
        <authorList>
            <person name="Diamond S."/>
            <person name="Andeer P.F."/>
            <person name="Li Z."/>
            <person name="Crits-Christoph A."/>
            <person name="Burstein D."/>
            <person name="Anantharaman K."/>
            <person name="Lane K.R."/>
            <person name="Thomas B.C."/>
            <person name="Pan C."/>
            <person name="Northen T.R."/>
            <person name="Banfield J.F."/>
        </authorList>
    </citation>
    <scope>NUCLEOTIDE SEQUENCE [LARGE SCALE GENOMIC DNA]</scope>
    <source>
        <strain evidence="9">NP_6</strain>
    </source>
</reference>
<feature type="transmembrane region" description="Helical" evidence="8">
    <location>
        <begin position="229"/>
        <end position="247"/>
    </location>
</feature>
<dbReference type="InterPro" id="IPR002781">
    <property type="entry name" value="TM_pro_TauE-like"/>
</dbReference>
<feature type="transmembrane region" description="Helical" evidence="8">
    <location>
        <begin position="167"/>
        <end position="187"/>
    </location>
</feature>
<name>A0A537J3W5_9BACT</name>
<dbReference type="GO" id="GO:0005886">
    <property type="term" value="C:plasma membrane"/>
    <property type="evidence" value="ECO:0007669"/>
    <property type="project" value="UniProtKB-SubCell"/>
</dbReference>
<feature type="transmembrane region" description="Helical" evidence="8">
    <location>
        <begin position="6"/>
        <end position="33"/>
    </location>
</feature>
<keyword evidence="3" id="KW-0813">Transport</keyword>
<keyword evidence="6 8" id="KW-1133">Transmembrane helix</keyword>
<evidence type="ECO:0000256" key="2">
    <source>
        <dbReference type="ARBA" id="ARBA00009142"/>
    </source>
</evidence>
<evidence type="ECO:0000313" key="9">
    <source>
        <dbReference type="EMBL" id="TMI78259.1"/>
    </source>
</evidence>
<evidence type="ECO:0000256" key="4">
    <source>
        <dbReference type="ARBA" id="ARBA00022475"/>
    </source>
</evidence>
<dbReference type="EMBL" id="VBAN01000435">
    <property type="protein sequence ID" value="TMI78259.1"/>
    <property type="molecule type" value="Genomic_DNA"/>
</dbReference>
<keyword evidence="4 8" id="KW-1003">Cell membrane</keyword>
<feature type="transmembrane region" description="Helical" evidence="8">
    <location>
        <begin position="133"/>
        <end position="155"/>
    </location>
</feature>
<accession>A0A537J3W5</accession>
<feature type="transmembrane region" description="Helical" evidence="8">
    <location>
        <begin position="74"/>
        <end position="92"/>
    </location>
</feature>
<dbReference type="InterPro" id="IPR052017">
    <property type="entry name" value="TSUP"/>
</dbReference>
<dbReference type="Pfam" id="PF01925">
    <property type="entry name" value="TauE"/>
    <property type="match status" value="1"/>
</dbReference>
<keyword evidence="7 8" id="KW-0472">Membrane</keyword>
<dbReference type="PANTHER" id="PTHR30269:SF38">
    <property type="entry name" value="SULFITE EXPORTER TAUE_SAFE"/>
    <property type="match status" value="1"/>
</dbReference>
<evidence type="ECO:0000256" key="7">
    <source>
        <dbReference type="ARBA" id="ARBA00023136"/>
    </source>
</evidence>
<dbReference type="Proteomes" id="UP000318093">
    <property type="component" value="Unassembled WGS sequence"/>
</dbReference>
<comment type="caution">
    <text evidence="9">The sequence shown here is derived from an EMBL/GenBank/DDBJ whole genome shotgun (WGS) entry which is preliminary data.</text>
</comment>
<sequence length="248" mass="25448">MTYDPWQMIAGALVVCGASMLKGAIGFGFPLVAVPLLSTIIGPRTAIPVVAIPTLLSNFLVVRRGGAGGEGAGMVALLGCLAAGTVGGAVLFGSLSHRLLSGLVGAVALLYVLVTAGRLTLKVPAAAGNRAGHIIGVLAGLMGGSTGISSPLLASYLHFRRLAKREFVFWITMMFFVVNIVQVASYFKLGLYPSPVLTGALAACLPMAAGTLAGLALQDRLPARLFERIVLTVVFLAALNLLAGSLFS</sequence>
<evidence type="ECO:0000313" key="10">
    <source>
        <dbReference type="Proteomes" id="UP000318093"/>
    </source>
</evidence>
<evidence type="ECO:0000256" key="8">
    <source>
        <dbReference type="RuleBase" id="RU363041"/>
    </source>
</evidence>
<dbReference type="PANTHER" id="PTHR30269">
    <property type="entry name" value="TRANSMEMBRANE PROTEIN YFCA"/>
    <property type="match status" value="1"/>
</dbReference>
<protein>
    <recommendedName>
        <fullName evidence="8">Probable membrane transporter protein</fullName>
    </recommendedName>
</protein>
<comment type="subcellular location">
    <subcellularLocation>
        <location evidence="1 8">Cell membrane</location>
        <topology evidence="1 8">Multi-pass membrane protein</topology>
    </subcellularLocation>
</comment>